<dbReference type="GO" id="GO:0016887">
    <property type="term" value="F:ATP hydrolysis activity"/>
    <property type="evidence" value="ECO:0007669"/>
    <property type="project" value="InterPro"/>
</dbReference>
<evidence type="ECO:0000313" key="7">
    <source>
        <dbReference type="Proteomes" id="UP000036923"/>
    </source>
</evidence>
<comment type="similarity">
    <text evidence="1">Belongs to the ABC transporter superfamily.</text>
</comment>
<reference evidence="7" key="1">
    <citation type="submission" date="2015-07" db="EMBL/GenBank/DDBJ databases">
        <title>Near-Complete Genome Sequence of the Cellulolytic Bacterium Bacteroides (Pseudobacteroides) cellulosolvens ATCC 35603.</title>
        <authorList>
            <person name="Dassa B."/>
            <person name="Utturkar S.M."/>
            <person name="Klingeman D.M."/>
            <person name="Hurt R.A."/>
            <person name="Keller M."/>
            <person name="Xu J."/>
            <person name="Reddy Y.H.K."/>
            <person name="Borovok I."/>
            <person name="Grinberg I.R."/>
            <person name="Lamed R."/>
            <person name="Zhivin O."/>
            <person name="Bayer E.A."/>
            <person name="Brown S.D."/>
        </authorList>
    </citation>
    <scope>NUCLEOTIDE SEQUENCE [LARGE SCALE GENOMIC DNA]</scope>
    <source>
        <strain evidence="7">DSM 2933</strain>
    </source>
</reference>
<dbReference type="InterPro" id="IPR003593">
    <property type="entry name" value="AAA+_ATPase"/>
</dbReference>
<dbReference type="PATRIC" id="fig|398512.5.peg.5687"/>
<dbReference type="InterPro" id="IPR027417">
    <property type="entry name" value="P-loop_NTPase"/>
</dbReference>
<evidence type="ECO:0000259" key="5">
    <source>
        <dbReference type="PROSITE" id="PS50893"/>
    </source>
</evidence>
<organism evidence="6 7">
    <name type="scientific">Pseudobacteroides cellulosolvens ATCC 35603 = DSM 2933</name>
    <dbReference type="NCBI Taxonomy" id="398512"/>
    <lineage>
        <taxon>Bacteria</taxon>
        <taxon>Bacillati</taxon>
        <taxon>Bacillota</taxon>
        <taxon>Clostridia</taxon>
        <taxon>Eubacteriales</taxon>
        <taxon>Oscillospiraceae</taxon>
        <taxon>Pseudobacteroides</taxon>
    </lineage>
</organism>
<sequence>MLLESKNINFRYGKGPFIIKDFTMELNSGEIVGLSGNSGSGKTTLARILAGYEKPYEGHVLLDGKPLPEDRFNPVQLVFQHPEKSVNPHWKMHKTLNEGWSPEDSLIHSLGIEEEWLQRWPNELSGGELQRFCVTRALSPDTKFLIADEMTTMLDAITQAHIWNVVIDIAKKRNIGVLVISHERHLIDRICSKVIEIN</sequence>
<dbReference type="Pfam" id="PF00005">
    <property type="entry name" value="ABC_tran"/>
    <property type="match status" value="1"/>
</dbReference>
<dbReference type="AlphaFoldDB" id="A0A0L6JWM2"/>
<dbReference type="PROSITE" id="PS50893">
    <property type="entry name" value="ABC_TRANSPORTER_2"/>
    <property type="match status" value="1"/>
</dbReference>
<keyword evidence="7" id="KW-1185">Reference proteome</keyword>
<dbReference type="GO" id="GO:0005524">
    <property type="term" value="F:ATP binding"/>
    <property type="evidence" value="ECO:0007669"/>
    <property type="project" value="UniProtKB-KW"/>
</dbReference>
<keyword evidence="4" id="KW-0067">ATP-binding</keyword>
<keyword evidence="3" id="KW-0547">Nucleotide-binding</keyword>
<name>A0A0L6JWM2_9FIRM</name>
<dbReference type="PANTHER" id="PTHR43776:SF7">
    <property type="entry name" value="D,D-DIPEPTIDE TRANSPORT ATP-BINDING PROTEIN DDPF-RELATED"/>
    <property type="match status" value="1"/>
</dbReference>
<accession>A0A0L6JWM2</accession>
<protein>
    <submittedName>
        <fullName evidence="6">Nickel-transporting ATPase</fullName>
        <ecNumber evidence="6">3.6.3.24</ecNumber>
    </submittedName>
</protein>
<dbReference type="OrthoDB" id="9806285at2"/>
<dbReference type="EC" id="3.6.3.24" evidence="6"/>
<evidence type="ECO:0000256" key="1">
    <source>
        <dbReference type="ARBA" id="ARBA00005417"/>
    </source>
</evidence>
<gene>
    <name evidence="6" type="ORF">Bccel_5421</name>
</gene>
<comment type="caution">
    <text evidence="6">The sequence shown here is derived from an EMBL/GenBank/DDBJ whole genome shotgun (WGS) entry which is preliminary data.</text>
</comment>
<dbReference type="InterPro" id="IPR003439">
    <property type="entry name" value="ABC_transporter-like_ATP-bd"/>
</dbReference>
<feature type="domain" description="ABC transporter" evidence="5">
    <location>
        <begin position="3"/>
        <end position="197"/>
    </location>
</feature>
<dbReference type="STRING" id="398512.Bccel_5421"/>
<dbReference type="SMART" id="SM00382">
    <property type="entry name" value="AAA"/>
    <property type="match status" value="1"/>
</dbReference>
<dbReference type="Proteomes" id="UP000036923">
    <property type="component" value="Unassembled WGS sequence"/>
</dbReference>
<evidence type="ECO:0000256" key="4">
    <source>
        <dbReference type="ARBA" id="ARBA00022840"/>
    </source>
</evidence>
<dbReference type="GO" id="GO:0055085">
    <property type="term" value="P:transmembrane transport"/>
    <property type="evidence" value="ECO:0007669"/>
    <property type="project" value="UniProtKB-ARBA"/>
</dbReference>
<keyword evidence="2" id="KW-0813">Transport</keyword>
<evidence type="ECO:0000313" key="6">
    <source>
        <dbReference type="EMBL" id="KNY30144.1"/>
    </source>
</evidence>
<dbReference type="EMBL" id="LGTC01000001">
    <property type="protein sequence ID" value="KNY30144.1"/>
    <property type="molecule type" value="Genomic_DNA"/>
</dbReference>
<dbReference type="RefSeq" id="WP_036945334.1">
    <property type="nucleotide sequence ID" value="NZ_JQKC01000047.1"/>
</dbReference>
<dbReference type="InterPro" id="IPR050319">
    <property type="entry name" value="ABC_transp_ATP-bind"/>
</dbReference>
<evidence type="ECO:0000256" key="3">
    <source>
        <dbReference type="ARBA" id="ARBA00022741"/>
    </source>
</evidence>
<dbReference type="PANTHER" id="PTHR43776">
    <property type="entry name" value="TRANSPORT ATP-BINDING PROTEIN"/>
    <property type="match status" value="1"/>
</dbReference>
<proteinExistence type="inferred from homology"/>
<keyword evidence="6" id="KW-0378">Hydrolase</keyword>
<dbReference type="eggNOG" id="COG1124">
    <property type="taxonomic scope" value="Bacteria"/>
</dbReference>
<evidence type="ECO:0000256" key="2">
    <source>
        <dbReference type="ARBA" id="ARBA00022448"/>
    </source>
</evidence>
<dbReference type="Gene3D" id="3.40.50.300">
    <property type="entry name" value="P-loop containing nucleotide triphosphate hydrolases"/>
    <property type="match status" value="1"/>
</dbReference>
<dbReference type="SUPFAM" id="SSF52540">
    <property type="entry name" value="P-loop containing nucleoside triphosphate hydrolases"/>
    <property type="match status" value="1"/>
</dbReference>